<dbReference type="KEGG" id="sbd:ATN00_01195"/>
<dbReference type="InterPro" id="IPR014136">
    <property type="entry name" value="TraA_Ti"/>
</dbReference>
<dbReference type="OrthoDB" id="98563at2"/>
<dbReference type="AlphaFoldDB" id="A0A0S3EUS0"/>
<feature type="region of interest" description="Disordered" evidence="3">
    <location>
        <begin position="718"/>
        <end position="737"/>
    </location>
</feature>
<evidence type="ECO:0000256" key="2">
    <source>
        <dbReference type="ARBA" id="ARBA00022971"/>
    </source>
</evidence>
<proteinExistence type="inferred from homology"/>
<dbReference type="RefSeq" id="WP_062061085.1">
    <property type="nucleotide sequence ID" value="NZ_CP013264.1"/>
</dbReference>
<keyword evidence="2" id="KW-0184">Conjugation</keyword>
<feature type="compositionally biased region" description="Basic and acidic residues" evidence="3">
    <location>
        <begin position="778"/>
        <end position="808"/>
    </location>
</feature>
<evidence type="ECO:0000313" key="6">
    <source>
        <dbReference type="Proteomes" id="UP000056968"/>
    </source>
</evidence>
<feature type="region of interest" description="Disordered" evidence="3">
    <location>
        <begin position="1022"/>
        <end position="1053"/>
    </location>
</feature>
<feature type="compositionally biased region" description="Low complexity" evidence="3">
    <location>
        <begin position="816"/>
        <end position="825"/>
    </location>
</feature>
<feature type="region of interest" description="Disordered" evidence="3">
    <location>
        <begin position="778"/>
        <end position="875"/>
    </location>
</feature>
<dbReference type="Gene3D" id="2.30.30.940">
    <property type="match status" value="1"/>
</dbReference>
<dbReference type="STRING" id="1332080.ATN00_01195"/>
<evidence type="ECO:0000313" key="5">
    <source>
        <dbReference type="EMBL" id="ALR19131.1"/>
    </source>
</evidence>
<dbReference type="Gene3D" id="3.30.930.30">
    <property type="match status" value="1"/>
</dbReference>
<dbReference type="Pfam" id="PF03389">
    <property type="entry name" value="MobA_MobL"/>
    <property type="match status" value="1"/>
</dbReference>
<evidence type="ECO:0000256" key="1">
    <source>
        <dbReference type="ARBA" id="ARBA00010873"/>
    </source>
</evidence>
<dbReference type="SUPFAM" id="SSF52540">
    <property type="entry name" value="P-loop containing nucleoside triphosphate hydrolases"/>
    <property type="match status" value="2"/>
</dbReference>
<dbReference type="CDD" id="cd18809">
    <property type="entry name" value="SF1_C_RecD"/>
    <property type="match status" value="1"/>
</dbReference>
<reference evidence="5 6" key="1">
    <citation type="submission" date="2015-11" db="EMBL/GenBank/DDBJ databases">
        <title>A Two-component Flavoprotein Monooxygenase System MeaXY Responsible for para-Hydroxylation of 2-Methyl-6-ethylaniline and 2,6-Diethylaniline in Sphingobium baderi DE-13.</title>
        <authorList>
            <person name="Cheng M."/>
            <person name="Meng Q."/>
            <person name="Yang Y."/>
            <person name="Chu C."/>
            <person name="Yan X."/>
            <person name="He J."/>
            <person name="Li S."/>
        </authorList>
    </citation>
    <scope>NUCLEOTIDE SEQUENCE [LARGE SCALE GENOMIC DNA]</scope>
    <source>
        <strain evidence="5 6">DE-13</strain>
    </source>
</reference>
<accession>A0A0S3EUS0</accession>
<dbReference type="Pfam" id="PF13604">
    <property type="entry name" value="AAA_30"/>
    <property type="match status" value="1"/>
</dbReference>
<dbReference type="Proteomes" id="UP000056968">
    <property type="component" value="Chromosome"/>
</dbReference>
<dbReference type="NCBIfam" id="NF010464">
    <property type="entry name" value="PRK13889.1"/>
    <property type="match status" value="1"/>
</dbReference>
<dbReference type="EMBL" id="CP013264">
    <property type="protein sequence ID" value="ALR19131.1"/>
    <property type="molecule type" value="Genomic_DNA"/>
</dbReference>
<dbReference type="NCBIfam" id="NF041496">
    <property type="entry name" value="MobQ"/>
    <property type="match status" value="1"/>
</dbReference>
<gene>
    <name evidence="5" type="ORF">ATN00_01195</name>
</gene>
<sequence>MAIYHFSAKVISRVNGSSAVASAAYRAAERLHDDRLGRNHDFSNKAGVVHSEIMLPEGAPERLNDRATLWNEVEAKEKRGDAQLAREVEFSIPREMNQQQGIQLARDFVEKQFVERGMVADLNVHWDMGKDGQPKPHAHVMLSMRDVGPDGFGNKNRDWNDRALLKEWREAWADHVNERLAALDIDARIDHRSLEAQGIDLEPQHKIGPAASRMPGQGLEAERVEDHARIARENGEKIIARPEIALDAITRQQATFTRRDLAQFAFRHSDGKDQFDQVMSAVRTSPELVALGKDGKGEDRFTSRDMIDTEQRLERAAEGLAIDRGHGVGDAHVSRALASAEGRGLDLSAEQRGALEHITGDKGLASIVGYAGTGKSAMLGVAREAWESGGYQVRGAALSGIAAEGLEGGSGIASRTIASMEYQWGQGRELLGPRDVLVIDEAGMIGTRQMERVLSHAEQAGAKVVLVGDPEQLQAIEAGAAFRAVTERHGWAEITEIRRQHEDWQKEATRALATGRTDEAIRAYAEHGMVHAAETREQARAELIEGWDHARLAEPEKSRIILTHTNAEVRELNEEARERLRANGELGQDVHVSAERGERAFATGDHIMFFKNDRGLGVKNGTLGKVERVSPDSMVVSLENGRSVAFDLKDYAHVDHGYAATFHKAQGVTVDQDHALVTPGMDRYSTYVGMSRHRESVHLHYGRDDFADERQLIRTLSRERPKDMASDYDRASDSRDRDAEIRAFADRRGVSGEIRVADAPERKGVELLGVRAGTMRQMGEDPRTREIGEGRGAGEAKAAGEGRPRRGMFDGLKLSAEPAKAAEPAPDTKDAAKEKAAPKRGMFDGLKLSPRTPAPAKETPARAEQRQDRDFRRAVERASRSAEAVLQARASGGPVLEHQKVALERATQALDQIRAGASHDMASVMRRDPGLLREAAAGRSGPMVEAMAQEARVRADPNLRADRFVERWQGLSAQRDALYRAGDMTGREKAGKEMAGMAKSLERDPQVESILRDRTRELGLEMGMERSRDIGRGDLGRELTQDLGIGRDRGLGR</sequence>
<feature type="compositionally biased region" description="Basic and acidic residues" evidence="3">
    <location>
        <begin position="826"/>
        <end position="837"/>
    </location>
</feature>
<dbReference type="InterPro" id="IPR005053">
    <property type="entry name" value="MobA_MobL"/>
</dbReference>
<dbReference type="NCBIfam" id="TIGR02768">
    <property type="entry name" value="TraA_Ti"/>
    <property type="match status" value="1"/>
</dbReference>
<evidence type="ECO:0000259" key="4">
    <source>
        <dbReference type="Pfam" id="PF03389"/>
    </source>
</evidence>
<dbReference type="InterPro" id="IPR027417">
    <property type="entry name" value="P-loop_NTPase"/>
</dbReference>
<feature type="domain" description="MobA/MobL protein" evidence="4">
    <location>
        <begin position="18"/>
        <end position="214"/>
    </location>
</feature>
<name>A0A0S3EUS0_9SPHN</name>
<protein>
    <submittedName>
        <fullName evidence="5">Conjugal transfer protein TraA</fullName>
    </submittedName>
</protein>
<feature type="compositionally biased region" description="Basic and acidic residues" evidence="3">
    <location>
        <begin position="859"/>
        <end position="875"/>
    </location>
</feature>
<dbReference type="Gene3D" id="3.40.50.300">
    <property type="entry name" value="P-loop containing nucleotide triphosphate hydrolases"/>
    <property type="match status" value="2"/>
</dbReference>
<evidence type="ECO:0000256" key="3">
    <source>
        <dbReference type="SAM" id="MobiDB-lite"/>
    </source>
</evidence>
<keyword evidence="6" id="KW-1185">Reference proteome</keyword>
<comment type="similarity">
    <text evidence="1">Belongs to the MobA/MobL family.</text>
</comment>
<dbReference type="CDD" id="cd17933">
    <property type="entry name" value="DEXSc_RecD-like"/>
    <property type="match status" value="1"/>
</dbReference>
<organism evidence="5 6">
    <name type="scientific">Sphingobium baderi</name>
    <dbReference type="NCBI Taxonomy" id="1332080"/>
    <lineage>
        <taxon>Bacteria</taxon>
        <taxon>Pseudomonadati</taxon>
        <taxon>Pseudomonadota</taxon>
        <taxon>Alphaproteobacteria</taxon>
        <taxon>Sphingomonadales</taxon>
        <taxon>Sphingomonadaceae</taxon>
        <taxon>Sphingobium</taxon>
    </lineage>
</organism>